<sequence length="450" mass="50952">MGQREGNPTRSEAINQLIKTVKRFEVRREGVLSSARRPIEYDEFRDLLTFVQNDGKQTQHYKINSVFTLQWHLIARVDDMMKLRFENISPNVQNPGSMDPLLCALLNLAVYLESSCCSIKSEFVFENPTDGHLGYINRRGRWRTRKSVVDVYIDNTLPYPDAMAAATLTGPLGPCLYFEKPGVRCVTTTLLVDKIAKCIKGLMGESVAKTLGLVLLWAALEPKSSYDYELLPENLRHQIIQAYQDKGGNSSVNPVHRVPFHVVGEGGGLHLVEVRDFACDSEAGHSSTVADATTAHKDFAAMHSQFFGVKRYIGEVMSEVMRLRTEIQRELHTIKASVNKIAVQPVIRQILGSRVDATGERELNPPRIQRATVKLSKRPKDLFELWHEYEFGYAGVKPARDFTSVKRSANKFVYSRRKVFWDELLDLHKQGSQVTLLLTRYMLSTGGSFQ</sequence>
<accession>W2ZSF8</accession>
<evidence type="ECO:0000313" key="1">
    <source>
        <dbReference type="EMBL" id="ETP50203.1"/>
    </source>
</evidence>
<name>W2ZSF8_PHYNI</name>
<reference evidence="1 2" key="1">
    <citation type="submission" date="2013-11" db="EMBL/GenBank/DDBJ databases">
        <title>The Genome Sequence of Phytophthora parasitica P10297.</title>
        <authorList>
            <consortium name="The Broad Institute Genomics Platform"/>
            <person name="Russ C."/>
            <person name="Tyler B."/>
            <person name="Panabieres F."/>
            <person name="Shan W."/>
            <person name="Tripathy S."/>
            <person name="Grunwald N."/>
            <person name="Machado M."/>
            <person name="Johnson C.S."/>
            <person name="Walker B."/>
            <person name="Young S.K."/>
            <person name="Zeng Q."/>
            <person name="Gargeya S."/>
            <person name="Fitzgerald M."/>
            <person name="Haas B."/>
            <person name="Abouelleil A."/>
            <person name="Allen A.W."/>
            <person name="Alvarado L."/>
            <person name="Arachchi H.M."/>
            <person name="Berlin A.M."/>
            <person name="Chapman S.B."/>
            <person name="Gainer-Dewar J."/>
            <person name="Goldberg J."/>
            <person name="Griggs A."/>
            <person name="Gujja S."/>
            <person name="Hansen M."/>
            <person name="Howarth C."/>
            <person name="Imamovic A."/>
            <person name="Ireland A."/>
            <person name="Larimer J."/>
            <person name="McCowan C."/>
            <person name="Murphy C."/>
            <person name="Pearson M."/>
            <person name="Poon T.W."/>
            <person name="Priest M."/>
            <person name="Roberts A."/>
            <person name="Saif S."/>
            <person name="Shea T."/>
            <person name="Sisk P."/>
            <person name="Sykes S."/>
            <person name="Wortman J."/>
            <person name="Nusbaum C."/>
            <person name="Birren B."/>
        </authorList>
    </citation>
    <scope>NUCLEOTIDE SEQUENCE [LARGE SCALE GENOMIC DNA]</scope>
    <source>
        <strain evidence="1 2">P10297</strain>
    </source>
</reference>
<gene>
    <name evidence="1" type="ORF">F442_04410</name>
</gene>
<organism evidence="1 2">
    <name type="scientific">Phytophthora nicotianae P10297</name>
    <dbReference type="NCBI Taxonomy" id="1317064"/>
    <lineage>
        <taxon>Eukaryota</taxon>
        <taxon>Sar</taxon>
        <taxon>Stramenopiles</taxon>
        <taxon>Oomycota</taxon>
        <taxon>Peronosporomycetes</taxon>
        <taxon>Peronosporales</taxon>
        <taxon>Peronosporaceae</taxon>
        <taxon>Phytophthora</taxon>
    </lineage>
</organism>
<dbReference type="AlphaFoldDB" id="W2ZSF8"/>
<protein>
    <submittedName>
        <fullName evidence="1">Uncharacterized protein</fullName>
    </submittedName>
</protein>
<evidence type="ECO:0000313" key="2">
    <source>
        <dbReference type="Proteomes" id="UP000018948"/>
    </source>
</evidence>
<dbReference type="Proteomes" id="UP000018948">
    <property type="component" value="Unassembled WGS sequence"/>
</dbReference>
<comment type="caution">
    <text evidence="1">The sequence shown here is derived from an EMBL/GenBank/DDBJ whole genome shotgun (WGS) entry which is preliminary data.</text>
</comment>
<proteinExistence type="predicted"/>
<dbReference type="EMBL" id="ANIY01000990">
    <property type="protein sequence ID" value="ETP50203.1"/>
    <property type="molecule type" value="Genomic_DNA"/>
</dbReference>